<keyword evidence="4 5" id="KW-0472">Membrane</keyword>
<dbReference type="InterPro" id="IPR052556">
    <property type="entry name" value="PolySynth_Transporter"/>
</dbReference>
<dbReference type="PANTHER" id="PTHR43424">
    <property type="entry name" value="LOCUS PUTATIVE PROTEIN 1-RELATED"/>
    <property type="match status" value="1"/>
</dbReference>
<protein>
    <submittedName>
        <fullName evidence="6">O-antigen/teichoic acid export membrane protein</fullName>
    </submittedName>
</protein>
<accession>A0A7L4UPD8</accession>
<feature type="transmembrane region" description="Helical" evidence="5">
    <location>
        <begin position="316"/>
        <end position="339"/>
    </location>
</feature>
<gene>
    <name evidence="6" type="ORF">C7377_1063</name>
</gene>
<dbReference type="CDD" id="cd13128">
    <property type="entry name" value="MATE_Wzx_like"/>
    <property type="match status" value="1"/>
</dbReference>
<evidence type="ECO:0000256" key="5">
    <source>
        <dbReference type="SAM" id="Phobius"/>
    </source>
</evidence>
<feature type="transmembrane region" description="Helical" evidence="5">
    <location>
        <begin position="202"/>
        <end position="223"/>
    </location>
</feature>
<evidence type="ECO:0000256" key="2">
    <source>
        <dbReference type="ARBA" id="ARBA00022692"/>
    </source>
</evidence>
<feature type="transmembrane region" description="Helical" evidence="5">
    <location>
        <begin position="38"/>
        <end position="56"/>
    </location>
</feature>
<dbReference type="Pfam" id="PF01943">
    <property type="entry name" value="Polysacc_synt"/>
    <property type="match status" value="1"/>
</dbReference>
<feature type="transmembrane region" description="Helical" evidence="5">
    <location>
        <begin position="160"/>
        <end position="181"/>
    </location>
</feature>
<feature type="transmembrane region" description="Helical" evidence="5">
    <location>
        <begin position="377"/>
        <end position="398"/>
    </location>
</feature>
<name>A0A7L4UPD8_BALHA</name>
<organism evidence="6 7">
    <name type="scientific">Balneicella halophila</name>
    <dbReference type="NCBI Taxonomy" id="1537566"/>
    <lineage>
        <taxon>Bacteria</taxon>
        <taxon>Pseudomonadati</taxon>
        <taxon>Bacteroidota</taxon>
        <taxon>Bacteroidia</taxon>
        <taxon>Bacteroidales</taxon>
        <taxon>Balneicellaceae</taxon>
        <taxon>Balneicella</taxon>
    </lineage>
</organism>
<comment type="subcellular location">
    <subcellularLocation>
        <location evidence="1">Membrane</location>
        <topology evidence="1">Multi-pass membrane protein</topology>
    </subcellularLocation>
</comment>
<sequence length="424" mass="48839">MIKNLGWIFLEKVGVVLFSFISSVLVARNFSVAEFGAYSFALSLLAVFNVFSHMGLPAVSVRELSVSKNKNYSLSLIFSLKIIGCVLGFVFFNLYAYMFIKEGVVRLMCFILSLSILFKVSEVIQYYFESLNENRINAQVKLTSSLIGSSSRILLALSSLRFYFVSFSYVLLNLSMFILFFSRFIPKVEIKKILKLPTFRDLVNLFKDCFLVFAGTIFAVLYLKIDQVMLESMINKEAVGIYAISSNLTEYWYFFPDALLVVLMPKLVKTFAVNKKNYYSYMRGITTFLFWSAFIVAICVNIFSRDLIEFIYGKKYIFSSEILNIHIWAALFIFMRVPFSKHIVILKMTKFSLITQGVGCIVNVLLNYFLIGSMGVKGAAVATFFSYFIAGFMLLVIFKETRSFFYVMLSSYNFRNLYYFKKIL</sequence>
<feature type="transmembrane region" description="Helical" evidence="5">
    <location>
        <begin position="351"/>
        <end position="371"/>
    </location>
</feature>
<dbReference type="EMBL" id="QENZ01000004">
    <property type="protein sequence ID" value="PVX50747.1"/>
    <property type="molecule type" value="Genomic_DNA"/>
</dbReference>
<dbReference type="Proteomes" id="UP000251835">
    <property type="component" value="Unassembled WGS sequence"/>
</dbReference>
<keyword evidence="7" id="KW-1185">Reference proteome</keyword>
<feature type="transmembrane region" description="Helical" evidence="5">
    <location>
        <begin position="76"/>
        <end position="100"/>
    </location>
</feature>
<feature type="transmembrane region" description="Helical" evidence="5">
    <location>
        <begin position="6"/>
        <end position="26"/>
    </location>
</feature>
<evidence type="ECO:0000256" key="4">
    <source>
        <dbReference type="ARBA" id="ARBA00023136"/>
    </source>
</evidence>
<evidence type="ECO:0000313" key="6">
    <source>
        <dbReference type="EMBL" id="PVX50747.1"/>
    </source>
</evidence>
<reference evidence="6 7" key="1">
    <citation type="submission" date="2018-05" db="EMBL/GenBank/DDBJ databases">
        <title>Genomic Encyclopedia of Type Strains, Phase IV (KMG-IV): sequencing the most valuable type-strain genomes for metagenomic binning, comparative biology and taxonomic classification.</title>
        <authorList>
            <person name="Goeker M."/>
        </authorList>
    </citation>
    <scope>NUCLEOTIDE SEQUENCE [LARGE SCALE GENOMIC DNA]</scope>
    <source>
        <strain evidence="6 7">DSM 28579</strain>
    </source>
</reference>
<dbReference type="OrthoDB" id="9770347at2"/>
<feature type="transmembrane region" description="Helical" evidence="5">
    <location>
        <begin position="280"/>
        <end position="304"/>
    </location>
</feature>
<feature type="transmembrane region" description="Helical" evidence="5">
    <location>
        <begin position="107"/>
        <end position="128"/>
    </location>
</feature>
<evidence type="ECO:0000256" key="1">
    <source>
        <dbReference type="ARBA" id="ARBA00004141"/>
    </source>
</evidence>
<keyword evidence="2 5" id="KW-0812">Transmembrane</keyword>
<keyword evidence="3 5" id="KW-1133">Transmembrane helix</keyword>
<proteinExistence type="predicted"/>
<dbReference type="InterPro" id="IPR002797">
    <property type="entry name" value="Polysacc_synth"/>
</dbReference>
<dbReference type="RefSeq" id="WP_116496303.1">
    <property type="nucleotide sequence ID" value="NZ_QENZ01000004.1"/>
</dbReference>
<dbReference type="AlphaFoldDB" id="A0A7L4UPD8"/>
<dbReference type="PANTHER" id="PTHR43424:SF1">
    <property type="entry name" value="LOCUS PUTATIVE PROTEIN 1-RELATED"/>
    <property type="match status" value="1"/>
</dbReference>
<evidence type="ECO:0000313" key="7">
    <source>
        <dbReference type="Proteomes" id="UP000251835"/>
    </source>
</evidence>
<dbReference type="GO" id="GO:0016020">
    <property type="term" value="C:membrane"/>
    <property type="evidence" value="ECO:0007669"/>
    <property type="project" value="UniProtKB-SubCell"/>
</dbReference>
<evidence type="ECO:0000256" key="3">
    <source>
        <dbReference type="ARBA" id="ARBA00022989"/>
    </source>
</evidence>
<comment type="caution">
    <text evidence="6">The sequence shown here is derived from an EMBL/GenBank/DDBJ whole genome shotgun (WGS) entry which is preliminary data.</text>
</comment>